<dbReference type="RefSeq" id="WP_034568668.1">
    <property type="nucleotide sequence ID" value="NZ_JQBS01000035.1"/>
</dbReference>
<sequence length="407" mass="44604">MGDKRIILDDQMSKDHLNLKSAIENFSAIMTNFYTNLDKVDEVKSSTKIAKGNYLGFNKKESDLHTKINCATRESFSEELYADLATIEGIMTNTVTTSKINDNALTVQITERINELEIIQKIIKEYDETISNSGDLSNPSTLANLTKVRSTSGINDIAGAIEAKQNRLKNRIGNKYFTDAELAKMIKEIYGEPVATDNMEEFLKYARYTMLTDNYLASIFKLANGKSITDFQGLLVQDKDGKWRFVIKSKDNKWSATIIDLDNLGDGAYFSPLSDVNPKGTGSVKGNKPTMGFDSGLNTKGGIKGSLFKVEDNDGNSVSMGNANVGANINQKGINFGLDASLIETNSTLVFHENDLYYYQTELGVTALSASVGGSLTTHGFKLKTPGLVSISVGIGKVDKIDTDFNN</sequence>
<organism evidence="1 2">
    <name type="scientific">Carnobacterium divergens DSM 20623</name>
    <dbReference type="NCBI Taxonomy" id="1449336"/>
    <lineage>
        <taxon>Bacteria</taxon>
        <taxon>Bacillati</taxon>
        <taxon>Bacillota</taxon>
        <taxon>Bacilli</taxon>
        <taxon>Lactobacillales</taxon>
        <taxon>Carnobacteriaceae</taxon>
        <taxon>Carnobacterium</taxon>
    </lineage>
</organism>
<evidence type="ECO:0000313" key="1">
    <source>
        <dbReference type="EMBL" id="KRN54841.1"/>
    </source>
</evidence>
<proteinExistence type="predicted"/>
<evidence type="ECO:0008006" key="3">
    <source>
        <dbReference type="Google" id="ProtNLM"/>
    </source>
</evidence>
<reference evidence="1 2" key="1">
    <citation type="journal article" date="2015" name="Genome Announc.">
        <title>Expanding the biotechnology potential of lactobacilli through comparative genomics of 213 strains and associated genera.</title>
        <authorList>
            <person name="Sun Z."/>
            <person name="Harris H.M."/>
            <person name="McCann A."/>
            <person name="Guo C."/>
            <person name="Argimon S."/>
            <person name="Zhang W."/>
            <person name="Yang X."/>
            <person name="Jeffery I.B."/>
            <person name="Cooney J.C."/>
            <person name="Kagawa T.F."/>
            <person name="Liu W."/>
            <person name="Song Y."/>
            <person name="Salvetti E."/>
            <person name="Wrobel A."/>
            <person name="Rasinkangas P."/>
            <person name="Parkhill J."/>
            <person name="Rea M.C."/>
            <person name="O'Sullivan O."/>
            <person name="Ritari J."/>
            <person name="Douillard F.P."/>
            <person name="Paul Ross R."/>
            <person name="Yang R."/>
            <person name="Briner A.E."/>
            <person name="Felis G.E."/>
            <person name="de Vos W.M."/>
            <person name="Barrangou R."/>
            <person name="Klaenhammer T.R."/>
            <person name="Caufield P.W."/>
            <person name="Cui Y."/>
            <person name="Zhang H."/>
            <person name="O'Toole P.W."/>
        </authorList>
    </citation>
    <scope>NUCLEOTIDE SEQUENCE [LARGE SCALE GENOMIC DNA]</scope>
    <source>
        <strain evidence="1 2">DSM 20623</strain>
    </source>
</reference>
<dbReference type="GeneID" id="89589417"/>
<evidence type="ECO:0000313" key="2">
    <source>
        <dbReference type="Proteomes" id="UP000051658"/>
    </source>
</evidence>
<accession>A0A0R2HPQ8</accession>
<gene>
    <name evidence="1" type="ORF">IV74_GL002432</name>
</gene>
<dbReference type="EMBL" id="JQBS01000035">
    <property type="protein sequence ID" value="KRN54841.1"/>
    <property type="molecule type" value="Genomic_DNA"/>
</dbReference>
<dbReference type="AlphaFoldDB" id="A0A0R2HPQ8"/>
<dbReference type="Proteomes" id="UP000051658">
    <property type="component" value="Unassembled WGS sequence"/>
</dbReference>
<keyword evidence="2" id="KW-1185">Reference proteome</keyword>
<protein>
    <recommendedName>
        <fullName evidence="3">LXG domain-containing protein</fullName>
    </recommendedName>
</protein>
<dbReference type="PATRIC" id="fig|1449336.4.peg.2470"/>
<comment type="caution">
    <text evidence="1">The sequence shown here is derived from an EMBL/GenBank/DDBJ whole genome shotgun (WGS) entry which is preliminary data.</text>
</comment>
<name>A0A0R2HPQ8_CARDV</name>